<feature type="region of interest" description="Disordered" evidence="1">
    <location>
        <begin position="78"/>
        <end position="100"/>
    </location>
</feature>
<sequence>MAHVRLARRAAGRLNDRAVAAADRGCPGTGAAAGRLDGWAVAGGNGWPLASRCDPARAGSDAGAGARTSAAEHRALLSEDVAVPPGPSSGSGSGVDARTRRHAAGPACSGVDRSAAGSAGCDTARSGLCAGACAGSTGDSGRLWTRVTSERGVAAAADAETRSPRGAGLTAHTDPAQRTRHVSSAGAVERRAFAGNQSGLATRGGLSAESGLAGKSRLAGETCLARKTRLARKTGLARKSRLARKTCLARKARLARNSGVTTSSDCGLAA</sequence>
<reference evidence="3" key="1">
    <citation type="submission" date="2022-08" db="EMBL/GenBank/DDBJ databases">
        <title>Mycobacterium kiyosense sp. nov., scotochromogenic slow-glowing species isolated from respiratory specimens.</title>
        <authorList>
            <person name="Fukano H."/>
            <person name="Kazumi Y."/>
            <person name="Sakagami N."/>
            <person name="Ato M."/>
            <person name="Mitarai S."/>
            <person name="Hoshino Y."/>
        </authorList>
    </citation>
    <scope>NUCLEOTIDE SEQUENCE</scope>
    <source>
        <strain evidence="3">1413</strain>
        <strain evidence="2">SRL2020-028</strain>
    </source>
</reference>
<dbReference type="EMBL" id="BRZI01000050">
    <property type="protein sequence ID" value="GLD32673.1"/>
    <property type="molecule type" value="Genomic_DNA"/>
</dbReference>
<dbReference type="Proteomes" id="UP001165663">
    <property type="component" value="Unassembled WGS sequence"/>
</dbReference>
<evidence type="ECO:0000313" key="2">
    <source>
        <dbReference type="EMBL" id="GLB84269.1"/>
    </source>
</evidence>
<keyword evidence="4" id="KW-1185">Reference proteome</keyword>
<evidence type="ECO:0000313" key="3">
    <source>
        <dbReference type="EMBL" id="GLD32673.1"/>
    </source>
</evidence>
<protein>
    <submittedName>
        <fullName evidence="3">Uncharacterized protein</fullName>
    </submittedName>
</protein>
<evidence type="ECO:0000313" key="4">
    <source>
        <dbReference type="Proteomes" id="UP001064782"/>
    </source>
</evidence>
<organism evidence="3 4">
    <name type="scientific">Mycobacterium kiyosense</name>
    <dbReference type="NCBI Taxonomy" id="2871094"/>
    <lineage>
        <taxon>Bacteria</taxon>
        <taxon>Bacillati</taxon>
        <taxon>Actinomycetota</taxon>
        <taxon>Actinomycetes</taxon>
        <taxon>Mycobacteriales</taxon>
        <taxon>Mycobacteriaceae</taxon>
        <taxon>Mycobacterium</taxon>
    </lineage>
</organism>
<evidence type="ECO:0000256" key="1">
    <source>
        <dbReference type="SAM" id="MobiDB-lite"/>
    </source>
</evidence>
<dbReference type="EMBL" id="BRXE01000045">
    <property type="protein sequence ID" value="GLB84269.1"/>
    <property type="molecule type" value="Genomic_DNA"/>
</dbReference>
<comment type="caution">
    <text evidence="3">The sequence shown here is derived from an EMBL/GenBank/DDBJ whole genome shotgun (WGS) entry which is preliminary data.</text>
</comment>
<accession>A0A9P3V014</accession>
<feature type="region of interest" description="Disordered" evidence="1">
    <location>
        <begin position="156"/>
        <end position="182"/>
    </location>
</feature>
<dbReference type="AlphaFoldDB" id="A0A9P3V014"/>
<dbReference type="Proteomes" id="UP001064782">
    <property type="component" value="Unassembled WGS sequence"/>
</dbReference>
<gene>
    <name evidence="3" type="ORF">Mkiyose1413_45560</name>
    <name evidence="2" type="ORF">SRL2020028_35250</name>
</gene>
<proteinExistence type="predicted"/>
<name>A0A9P3V014_9MYCO</name>